<protein>
    <recommendedName>
        <fullName evidence="10">Short-chain dehydrogenase/reductase 3</fullName>
    </recommendedName>
    <alternativeName>
        <fullName evidence="11">Retinal short-chain dehydrogenase/reductase 1</fullName>
    </alternativeName>
</protein>
<evidence type="ECO:0000256" key="5">
    <source>
        <dbReference type="ARBA" id="ARBA00022989"/>
    </source>
</evidence>
<evidence type="ECO:0000256" key="4">
    <source>
        <dbReference type="ARBA" id="ARBA00022857"/>
    </source>
</evidence>
<evidence type="ECO:0000256" key="3">
    <source>
        <dbReference type="ARBA" id="ARBA00022692"/>
    </source>
</evidence>
<dbReference type="SMART" id="SM00822">
    <property type="entry name" value="PKS_KR"/>
    <property type="match status" value="1"/>
</dbReference>
<dbReference type="GO" id="GO:0052650">
    <property type="term" value="F:all-trans-retinol dehydrogenase (NADP+) activity"/>
    <property type="evidence" value="ECO:0007669"/>
    <property type="project" value="UniProtKB-ARBA"/>
</dbReference>
<dbReference type="GO" id="GO:0005811">
    <property type="term" value="C:lipid droplet"/>
    <property type="evidence" value="ECO:0007669"/>
    <property type="project" value="TreeGrafter"/>
</dbReference>
<dbReference type="InterPro" id="IPR057326">
    <property type="entry name" value="KR_dom"/>
</dbReference>
<sequence>MESDSSYVLWECCRFTFLLISTVFKVFYYTLKTLVLKIFPRREKSVADDVILITGGGRGIGRQMALTFSKLRPKHIILWGRKEEPLQKTREDVQSHGVSCSYFVCDVCDRELVYKTGEEIKNSIGDVTILVNNAGIFNGALVLNDTEENIQKTFAINALAHIWAYKAFVPGMISQGRGHIVTISSMLGIMSLRGASSYCGSKFMTTGISEALHLELQEYPKIHLTSVHSYQVQNDMFQDLKLRFPWLIPPLSEEYVAKATVRAVLCNEKIIMMPRIMYMLVPCLSIFPAKAMAPLFRFLGVDSALDSLLVQKQKKE</sequence>
<dbReference type="Proteomes" id="UP000507470">
    <property type="component" value="Unassembled WGS sequence"/>
</dbReference>
<evidence type="ECO:0000256" key="13">
    <source>
        <dbReference type="SAM" id="Phobius"/>
    </source>
</evidence>
<name>A0A6J8DZX0_MYTCO</name>
<feature type="domain" description="Ketoreductase" evidence="14">
    <location>
        <begin position="49"/>
        <end position="233"/>
    </location>
</feature>
<accession>A0A6J8DZX0</accession>
<dbReference type="PRINTS" id="PR00080">
    <property type="entry name" value="SDRFAMILY"/>
</dbReference>
<evidence type="ECO:0000256" key="8">
    <source>
        <dbReference type="ARBA" id="ARBA00023136"/>
    </source>
</evidence>
<feature type="transmembrane region" description="Helical" evidence="13">
    <location>
        <begin position="15"/>
        <end position="35"/>
    </location>
</feature>
<reference evidence="15 16" key="1">
    <citation type="submission" date="2020-06" db="EMBL/GenBank/DDBJ databases">
        <authorList>
            <person name="Li R."/>
            <person name="Bekaert M."/>
        </authorList>
    </citation>
    <scope>NUCLEOTIDE SEQUENCE [LARGE SCALE GENOMIC DNA]</scope>
    <source>
        <strain evidence="16">wild</strain>
    </source>
</reference>
<keyword evidence="5 13" id="KW-1133">Transmembrane helix</keyword>
<dbReference type="InterPro" id="IPR036291">
    <property type="entry name" value="NAD(P)-bd_dom_sf"/>
</dbReference>
<keyword evidence="16" id="KW-1185">Reference proteome</keyword>
<comment type="similarity">
    <text evidence="2 12">Belongs to the short-chain dehydrogenases/reductases (SDR) family.</text>
</comment>
<dbReference type="InterPro" id="IPR002347">
    <property type="entry name" value="SDR_fam"/>
</dbReference>
<evidence type="ECO:0000259" key="14">
    <source>
        <dbReference type="SMART" id="SM00822"/>
    </source>
</evidence>
<dbReference type="FunFam" id="3.40.50.720:FF:000131">
    <property type="entry name" value="Short-chain dehydrogenase/reductase 3"/>
    <property type="match status" value="1"/>
</dbReference>
<dbReference type="PANTHER" id="PTHR24322">
    <property type="entry name" value="PKSB"/>
    <property type="match status" value="1"/>
</dbReference>
<dbReference type="SUPFAM" id="SSF51735">
    <property type="entry name" value="NAD(P)-binding Rossmann-fold domains"/>
    <property type="match status" value="1"/>
</dbReference>
<keyword evidence="6 15" id="KW-0560">Oxidoreductase</keyword>
<dbReference type="EMBL" id="CACVKT020008132">
    <property type="protein sequence ID" value="CAC5413308.1"/>
    <property type="molecule type" value="Genomic_DNA"/>
</dbReference>
<dbReference type="PRINTS" id="PR00081">
    <property type="entry name" value="GDHRDH"/>
</dbReference>
<organism evidence="15 16">
    <name type="scientific">Mytilus coruscus</name>
    <name type="common">Sea mussel</name>
    <dbReference type="NCBI Taxonomy" id="42192"/>
    <lineage>
        <taxon>Eukaryota</taxon>
        <taxon>Metazoa</taxon>
        <taxon>Spiralia</taxon>
        <taxon>Lophotrochozoa</taxon>
        <taxon>Mollusca</taxon>
        <taxon>Bivalvia</taxon>
        <taxon>Autobranchia</taxon>
        <taxon>Pteriomorphia</taxon>
        <taxon>Mytilida</taxon>
        <taxon>Mytiloidea</taxon>
        <taxon>Mytilidae</taxon>
        <taxon>Mytilinae</taxon>
        <taxon>Mytilus</taxon>
    </lineage>
</organism>
<keyword evidence="8 13" id="KW-0472">Membrane</keyword>
<keyword evidence="7" id="KW-0443">Lipid metabolism</keyword>
<dbReference type="PANTHER" id="PTHR24322:SF483">
    <property type="entry name" value="SHORT-CHAIN DEHYDROGENASE_REDUCTASE 3"/>
    <property type="match status" value="1"/>
</dbReference>
<evidence type="ECO:0000256" key="6">
    <source>
        <dbReference type="ARBA" id="ARBA00023002"/>
    </source>
</evidence>
<gene>
    <name evidence="15" type="ORF">MCOR_46209</name>
</gene>
<keyword evidence="3 13" id="KW-0812">Transmembrane</keyword>
<comment type="function">
    <text evidence="9">Catalyzes the reduction of all-trans-retinal to all-trans-retinol in the presence of NADPH.</text>
</comment>
<dbReference type="Gene3D" id="3.40.50.720">
    <property type="entry name" value="NAD(P)-binding Rossmann-like Domain"/>
    <property type="match status" value="1"/>
</dbReference>
<comment type="subcellular location">
    <subcellularLocation>
        <location evidence="1">Membrane</location>
        <topology evidence="1">Multi-pass membrane protein</topology>
    </subcellularLocation>
</comment>
<evidence type="ECO:0000256" key="9">
    <source>
        <dbReference type="ARBA" id="ARBA00059620"/>
    </source>
</evidence>
<evidence type="ECO:0000256" key="7">
    <source>
        <dbReference type="ARBA" id="ARBA00023098"/>
    </source>
</evidence>
<keyword evidence="4" id="KW-0521">NADP</keyword>
<evidence type="ECO:0000313" key="15">
    <source>
        <dbReference type="EMBL" id="CAC5413308.1"/>
    </source>
</evidence>
<evidence type="ECO:0000256" key="10">
    <source>
        <dbReference type="ARBA" id="ARBA00068717"/>
    </source>
</evidence>
<proteinExistence type="inferred from homology"/>
<evidence type="ECO:0000256" key="2">
    <source>
        <dbReference type="ARBA" id="ARBA00006484"/>
    </source>
</evidence>
<evidence type="ECO:0000256" key="1">
    <source>
        <dbReference type="ARBA" id="ARBA00004141"/>
    </source>
</evidence>
<evidence type="ECO:0000313" key="16">
    <source>
        <dbReference type="Proteomes" id="UP000507470"/>
    </source>
</evidence>
<evidence type="ECO:0000256" key="12">
    <source>
        <dbReference type="RuleBase" id="RU000363"/>
    </source>
</evidence>
<dbReference type="Pfam" id="PF00106">
    <property type="entry name" value="adh_short"/>
    <property type="match status" value="1"/>
</dbReference>
<dbReference type="OrthoDB" id="6251714at2759"/>
<dbReference type="CDD" id="cd05339">
    <property type="entry name" value="17beta-HSDXI-like_SDR_c"/>
    <property type="match status" value="1"/>
</dbReference>
<dbReference type="AlphaFoldDB" id="A0A6J8DZX0"/>
<evidence type="ECO:0000256" key="11">
    <source>
        <dbReference type="ARBA" id="ARBA00082544"/>
    </source>
</evidence>
<dbReference type="GO" id="GO:0016020">
    <property type="term" value="C:membrane"/>
    <property type="evidence" value="ECO:0007669"/>
    <property type="project" value="UniProtKB-SubCell"/>
</dbReference>